<dbReference type="AlphaFoldDB" id="A0AAV9HJV0"/>
<evidence type="ECO:0000313" key="2">
    <source>
        <dbReference type="Proteomes" id="UP001321749"/>
    </source>
</evidence>
<reference evidence="1" key="1">
    <citation type="journal article" date="2023" name="Mol. Phylogenet. Evol.">
        <title>Genome-scale phylogeny and comparative genomics of the fungal order Sordariales.</title>
        <authorList>
            <person name="Hensen N."/>
            <person name="Bonometti L."/>
            <person name="Westerberg I."/>
            <person name="Brannstrom I.O."/>
            <person name="Guillou S."/>
            <person name="Cros-Aarteil S."/>
            <person name="Calhoun S."/>
            <person name="Haridas S."/>
            <person name="Kuo A."/>
            <person name="Mondo S."/>
            <person name="Pangilinan J."/>
            <person name="Riley R."/>
            <person name="LaButti K."/>
            <person name="Andreopoulos B."/>
            <person name="Lipzen A."/>
            <person name="Chen C."/>
            <person name="Yan M."/>
            <person name="Daum C."/>
            <person name="Ng V."/>
            <person name="Clum A."/>
            <person name="Steindorff A."/>
            <person name="Ohm R.A."/>
            <person name="Martin F."/>
            <person name="Silar P."/>
            <person name="Natvig D.O."/>
            <person name="Lalanne C."/>
            <person name="Gautier V."/>
            <person name="Ament-Velasquez S.L."/>
            <person name="Kruys A."/>
            <person name="Hutchinson M.I."/>
            <person name="Powell A.J."/>
            <person name="Barry K."/>
            <person name="Miller A.N."/>
            <person name="Grigoriev I.V."/>
            <person name="Debuchy R."/>
            <person name="Gladieux P."/>
            <person name="Hiltunen Thoren M."/>
            <person name="Johannesson H."/>
        </authorList>
    </citation>
    <scope>NUCLEOTIDE SEQUENCE</scope>
    <source>
        <strain evidence="1">PSN324</strain>
    </source>
</reference>
<reference evidence="1" key="2">
    <citation type="submission" date="2023-06" db="EMBL/GenBank/DDBJ databases">
        <authorList>
            <consortium name="Lawrence Berkeley National Laboratory"/>
            <person name="Mondo S.J."/>
            <person name="Hensen N."/>
            <person name="Bonometti L."/>
            <person name="Westerberg I."/>
            <person name="Brannstrom I.O."/>
            <person name="Guillou S."/>
            <person name="Cros-Aarteil S."/>
            <person name="Calhoun S."/>
            <person name="Haridas S."/>
            <person name="Kuo A."/>
            <person name="Pangilinan J."/>
            <person name="Riley R."/>
            <person name="Labutti K."/>
            <person name="Andreopoulos B."/>
            <person name="Lipzen A."/>
            <person name="Chen C."/>
            <person name="Yanf M."/>
            <person name="Daum C."/>
            <person name="Ng V."/>
            <person name="Clum A."/>
            <person name="Steindorff A."/>
            <person name="Ohm R."/>
            <person name="Martin F."/>
            <person name="Silar P."/>
            <person name="Natvig D."/>
            <person name="Lalanne C."/>
            <person name="Gautier V."/>
            <person name="Ament-Velasquez S.L."/>
            <person name="Kruys A."/>
            <person name="Hutchinson M.I."/>
            <person name="Powell A.J."/>
            <person name="Barry K."/>
            <person name="Miller A.N."/>
            <person name="Grigoriev I.V."/>
            <person name="Debuchy R."/>
            <person name="Gladieux P."/>
            <person name="Thoren M.H."/>
            <person name="Johannesson H."/>
        </authorList>
    </citation>
    <scope>NUCLEOTIDE SEQUENCE</scope>
    <source>
        <strain evidence="1">PSN324</strain>
    </source>
</reference>
<comment type="caution">
    <text evidence="1">The sequence shown here is derived from an EMBL/GenBank/DDBJ whole genome shotgun (WGS) entry which is preliminary data.</text>
</comment>
<organism evidence="1 2">
    <name type="scientific">Cladorrhinum samala</name>
    <dbReference type="NCBI Taxonomy" id="585594"/>
    <lineage>
        <taxon>Eukaryota</taxon>
        <taxon>Fungi</taxon>
        <taxon>Dikarya</taxon>
        <taxon>Ascomycota</taxon>
        <taxon>Pezizomycotina</taxon>
        <taxon>Sordariomycetes</taxon>
        <taxon>Sordariomycetidae</taxon>
        <taxon>Sordariales</taxon>
        <taxon>Podosporaceae</taxon>
        <taxon>Cladorrhinum</taxon>
    </lineage>
</organism>
<dbReference type="Proteomes" id="UP001321749">
    <property type="component" value="Unassembled WGS sequence"/>
</dbReference>
<proteinExistence type="predicted"/>
<accession>A0AAV9HJV0</accession>
<keyword evidence="2" id="KW-1185">Reference proteome</keyword>
<dbReference type="EMBL" id="MU865019">
    <property type="protein sequence ID" value="KAK4460141.1"/>
    <property type="molecule type" value="Genomic_DNA"/>
</dbReference>
<protein>
    <submittedName>
        <fullName evidence="1">Uncharacterized protein</fullName>
    </submittedName>
</protein>
<gene>
    <name evidence="1" type="ORF">QBC42DRAFT_333478</name>
</gene>
<name>A0AAV9HJV0_9PEZI</name>
<evidence type="ECO:0000313" key="1">
    <source>
        <dbReference type="EMBL" id="KAK4460141.1"/>
    </source>
</evidence>
<sequence length="253" mass="27932">MAQAPRTFFLVPAFQGAVGHAIDQPGLRVNFDRQDVSDTYYRLAPHWQAGAGCQMIVEYWDGHAYHITAVRNSSSRSGGTGEHAEEVLLSNFAVPDIVISGALINLPPCDGGRYRGKNCMDYFRPHGRSLNGALRHFLAANPVTPIFFREGQTEKGTSAVTTVGVKSQTGAVEEMIHLPGLVPGQPYWAAKEKKWFIAGQESSRTTEGDLLGRLMAIRASSRKGEYPITQATWYYKNVHPNIARNVYARLPRA</sequence>